<protein>
    <submittedName>
        <fullName evidence="1">Uncharacterized protein</fullName>
    </submittedName>
</protein>
<dbReference type="AlphaFoldDB" id="A0A150L3C2"/>
<evidence type="ECO:0000313" key="2">
    <source>
        <dbReference type="Proteomes" id="UP000075455"/>
    </source>
</evidence>
<dbReference type="STRING" id="81408.B4119_0569"/>
<organism evidence="1 2">
    <name type="scientific">Saccharococcus caldoxylosilyticus</name>
    <dbReference type="NCBI Taxonomy" id="81408"/>
    <lineage>
        <taxon>Bacteria</taxon>
        <taxon>Bacillati</taxon>
        <taxon>Bacillota</taxon>
        <taxon>Bacilli</taxon>
        <taxon>Bacillales</taxon>
        <taxon>Anoxybacillaceae</taxon>
        <taxon>Saccharococcus</taxon>
    </lineage>
</organism>
<reference evidence="1 2" key="1">
    <citation type="submission" date="2016-01" db="EMBL/GenBank/DDBJ databases">
        <title>Draft Genome Sequences of Seven Thermophilic Sporeformers Isolated from Foods.</title>
        <authorList>
            <person name="Berendsen E.M."/>
            <person name="Wells-Bennik M.H."/>
            <person name="Krawcyk A.O."/>
            <person name="De Jong A."/>
            <person name="Holsappel S."/>
            <person name="Eijlander R.T."/>
            <person name="Kuipers O.P."/>
        </authorList>
    </citation>
    <scope>NUCLEOTIDE SEQUENCE [LARGE SCALE GENOMIC DNA]</scope>
    <source>
        <strain evidence="1 2">B4119</strain>
    </source>
</reference>
<evidence type="ECO:0000313" key="1">
    <source>
        <dbReference type="EMBL" id="KYD06784.1"/>
    </source>
</evidence>
<gene>
    <name evidence="1" type="ORF">B4119_0569</name>
</gene>
<name>A0A150L3C2_9BACL</name>
<dbReference type="EMBL" id="LQYS01000123">
    <property type="protein sequence ID" value="KYD06784.1"/>
    <property type="molecule type" value="Genomic_DNA"/>
</dbReference>
<comment type="caution">
    <text evidence="1">The sequence shown here is derived from an EMBL/GenBank/DDBJ whole genome shotgun (WGS) entry which is preliminary data.</text>
</comment>
<proteinExistence type="predicted"/>
<dbReference type="Proteomes" id="UP000075455">
    <property type="component" value="Unassembled WGS sequence"/>
</dbReference>
<accession>A0A150L3C2</accession>
<sequence>MIYSMKHCKVKVMNMFAMNKEGNWFGALLYTPCRDYFVSY</sequence>